<organism evidence="3">
    <name type="scientific">freshwater metagenome</name>
    <dbReference type="NCBI Taxonomy" id="449393"/>
    <lineage>
        <taxon>unclassified sequences</taxon>
        <taxon>metagenomes</taxon>
        <taxon>ecological metagenomes</taxon>
    </lineage>
</organism>
<accession>A0A6J6MRY8</accession>
<name>A0A6J6MRY8_9ZZZZ</name>
<evidence type="ECO:0000256" key="1">
    <source>
        <dbReference type="SAM" id="MobiDB-lite"/>
    </source>
</evidence>
<keyword evidence="2" id="KW-0812">Transmembrane</keyword>
<feature type="region of interest" description="Disordered" evidence="1">
    <location>
        <begin position="29"/>
        <end position="53"/>
    </location>
</feature>
<keyword evidence="2" id="KW-1133">Transmembrane helix</keyword>
<feature type="region of interest" description="Disordered" evidence="1">
    <location>
        <begin position="1"/>
        <end position="20"/>
    </location>
</feature>
<dbReference type="EMBL" id="CAEZWU010000181">
    <property type="protein sequence ID" value="CAB4676329.1"/>
    <property type="molecule type" value="Genomic_DNA"/>
</dbReference>
<feature type="transmembrane region" description="Helical" evidence="2">
    <location>
        <begin position="140"/>
        <end position="158"/>
    </location>
</feature>
<sequence>MLYNEPHSRHIPKKPTNNEPTIIKVSSNARFPKTKNPPSASIPRPVGFAAASPKPLDHHPERNIFINEPAVLAPPSNGKNSPTVRLPLRMIPRLPIMINENITSRANPASLVELCRQSFCDFAADAIEDDSRARRCRMNFVILAEPLTCILLISLAGTRRTFRTSRRRLQTYAKSTNTETVARKLASEPLKLPLKTPKMVSITEVTSICSHTSGSSSLHVSVVTVRTR</sequence>
<keyword evidence="2" id="KW-0472">Membrane</keyword>
<proteinExistence type="predicted"/>
<evidence type="ECO:0000256" key="2">
    <source>
        <dbReference type="SAM" id="Phobius"/>
    </source>
</evidence>
<evidence type="ECO:0000313" key="3">
    <source>
        <dbReference type="EMBL" id="CAB4676329.1"/>
    </source>
</evidence>
<protein>
    <submittedName>
        <fullName evidence="3">Unannotated protein</fullName>
    </submittedName>
</protein>
<dbReference type="AlphaFoldDB" id="A0A6J6MRY8"/>
<gene>
    <name evidence="3" type="ORF">UFOPK2292_01107</name>
</gene>
<reference evidence="3" key="1">
    <citation type="submission" date="2020-05" db="EMBL/GenBank/DDBJ databases">
        <authorList>
            <person name="Chiriac C."/>
            <person name="Salcher M."/>
            <person name="Ghai R."/>
            <person name="Kavagutti S V."/>
        </authorList>
    </citation>
    <scope>NUCLEOTIDE SEQUENCE</scope>
</reference>